<evidence type="ECO:0000259" key="1">
    <source>
        <dbReference type="Pfam" id="PF07734"/>
    </source>
</evidence>
<dbReference type="InterPro" id="IPR017451">
    <property type="entry name" value="F-box-assoc_interact_dom"/>
</dbReference>
<name>A0ABQ8AGQ5_BRANA</name>
<comment type="caution">
    <text evidence="2">The sequence shown here is derived from an EMBL/GenBank/DDBJ whole genome shotgun (WGS) entry which is preliminary data.</text>
</comment>
<proteinExistence type="predicted"/>
<dbReference type="Proteomes" id="UP000824890">
    <property type="component" value="Unassembled WGS sequence"/>
</dbReference>
<evidence type="ECO:0000313" key="3">
    <source>
        <dbReference type="Proteomes" id="UP000824890"/>
    </source>
</evidence>
<feature type="domain" description="F-box associated beta-propeller type 1" evidence="1">
    <location>
        <begin position="58"/>
        <end position="207"/>
    </location>
</feature>
<dbReference type="EMBL" id="JAGKQM010000013">
    <property type="protein sequence ID" value="KAH0891724.1"/>
    <property type="molecule type" value="Genomic_DNA"/>
</dbReference>
<dbReference type="PANTHER" id="PTHR31672">
    <property type="entry name" value="BNACNNG10540D PROTEIN"/>
    <property type="match status" value="1"/>
</dbReference>
<evidence type="ECO:0000313" key="2">
    <source>
        <dbReference type="EMBL" id="KAH0891724.1"/>
    </source>
</evidence>
<accession>A0ABQ8AGQ5</accession>
<dbReference type="NCBIfam" id="TIGR01640">
    <property type="entry name" value="F_box_assoc_1"/>
    <property type="match status" value="1"/>
</dbReference>
<gene>
    <name evidence="2" type="ORF">HID58_054153</name>
</gene>
<keyword evidence="3" id="KW-1185">Reference proteome</keyword>
<dbReference type="InterPro" id="IPR006527">
    <property type="entry name" value="F-box-assoc_dom_typ1"/>
</dbReference>
<dbReference type="InterPro" id="IPR050796">
    <property type="entry name" value="SCF_F-box_component"/>
</dbReference>
<organism evidence="2 3">
    <name type="scientific">Brassica napus</name>
    <name type="common">Rape</name>
    <dbReference type="NCBI Taxonomy" id="3708"/>
    <lineage>
        <taxon>Eukaryota</taxon>
        <taxon>Viridiplantae</taxon>
        <taxon>Streptophyta</taxon>
        <taxon>Embryophyta</taxon>
        <taxon>Tracheophyta</taxon>
        <taxon>Spermatophyta</taxon>
        <taxon>Magnoliopsida</taxon>
        <taxon>eudicotyledons</taxon>
        <taxon>Gunneridae</taxon>
        <taxon>Pentapetalae</taxon>
        <taxon>rosids</taxon>
        <taxon>malvids</taxon>
        <taxon>Brassicales</taxon>
        <taxon>Brassicaceae</taxon>
        <taxon>Brassiceae</taxon>
        <taxon>Brassica</taxon>
    </lineage>
</organism>
<reference evidence="2 3" key="1">
    <citation type="submission" date="2021-05" db="EMBL/GenBank/DDBJ databases">
        <title>Genome Assembly of Synthetic Allotetraploid Brassica napus Reveals Homoeologous Exchanges between Subgenomes.</title>
        <authorList>
            <person name="Davis J.T."/>
        </authorList>
    </citation>
    <scope>NUCLEOTIDE SEQUENCE [LARGE SCALE GENOMIC DNA]</scope>
    <source>
        <strain evidence="3">cv. Da-Ae</strain>
        <tissue evidence="2">Seedling</tissue>
    </source>
</reference>
<dbReference type="Pfam" id="PF07734">
    <property type="entry name" value="FBA_1"/>
    <property type="match status" value="1"/>
</dbReference>
<sequence>MTNETIVSSVFEGGWMMNTCAYRKNGESSKARDVVGDEEEDYKGAMVGDDGARRHRERAVCLLSVNLCGVQQHCPSVKITSQLRLRDYLSSSYEEVDIQDVFHCEGLLLCTTKDNRRVVWNPCTGKTMWIQPRNSYKDSNYYTIGYDKKSSCYKILRMDTFHIEYEVYDFASNSWKIFHETRDWSISKICGHVSVNGNTYWLGLSKEDPSVSSRGSKRATALYYLNLLKQTYGWQLKVSSWSKFVKVSGRDACYRPDPNNRMSFLVDRRIKLYCLIHIVGEDKYIEVYHTDKSSISILLSYVPSLVQI</sequence>
<dbReference type="PANTHER" id="PTHR31672:SF13">
    <property type="entry name" value="F-BOX PROTEIN CPR30-LIKE"/>
    <property type="match status" value="1"/>
</dbReference>
<protein>
    <recommendedName>
        <fullName evidence="1">F-box associated beta-propeller type 1 domain-containing protein</fullName>
    </recommendedName>
</protein>